<dbReference type="InterPro" id="IPR006603">
    <property type="entry name" value="PQ-loop_rpt"/>
</dbReference>
<feature type="transmembrane region" description="Helical" evidence="8">
    <location>
        <begin position="67"/>
        <end position="90"/>
    </location>
</feature>
<proteinExistence type="inferred from homology"/>
<evidence type="ECO:0000313" key="9">
    <source>
        <dbReference type="EMBL" id="RUS31982.1"/>
    </source>
</evidence>
<name>A0A433QQB5_9FUNG</name>
<dbReference type="Pfam" id="PF04193">
    <property type="entry name" value="PQ-loop"/>
    <property type="match status" value="1"/>
</dbReference>
<keyword evidence="5 8" id="KW-1133">Transmembrane helix</keyword>
<keyword evidence="2" id="KW-0813">Transport</keyword>
<evidence type="ECO:0000256" key="6">
    <source>
        <dbReference type="ARBA" id="ARBA00023136"/>
    </source>
</evidence>
<dbReference type="Proteomes" id="UP000274822">
    <property type="component" value="Unassembled WGS sequence"/>
</dbReference>
<feature type="transmembrane region" description="Helical" evidence="8">
    <location>
        <begin position="150"/>
        <end position="170"/>
    </location>
</feature>
<evidence type="ECO:0000256" key="4">
    <source>
        <dbReference type="ARBA" id="ARBA00022737"/>
    </source>
</evidence>
<keyword evidence="3 8" id="KW-0812">Transmembrane</keyword>
<evidence type="ECO:0000256" key="5">
    <source>
        <dbReference type="ARBA" id="ARBA00022989"/>
    </source>
</evidence>
<dbReference type="AlphaFoldDB" id="A0A433QQB5"/>
<feature type="transmembrane region" description="Helical" evidence="8">
    <location>
        <begin position="182"/>
        <end position="201"/>
    </location>
</feature>
<reference evidence="9 10" key="1">
    <citation type="journal article" date="2018" name="New Phytol.">
        <title>Phylogenomics of Endogonaceae and evolution of mycorrhizas within Mucoromycota.</title>
        <authorList>
            <person name="Chang Y."/>
            <person name="Desiro A."/>
            <person name="Na H."/>
            <person name="Sandor L."/>
            <person name="Lipzen A."/>
            <person name="Clum A."/>
            <person name="Barry K."/>
            <person name="Grigoriev I.V."/>
            <person name="Martin F.M."/>
            <person name="Stajich J.E."/>
            <person name="Smith M.E."/>
            <person name="Bonito G."/>
            <person name="Spatafora J.W."/>
        </authorList>
    </citation>
    <scope>NUCLEOTIDE SEQUENCE [LARGE SCALE GENOMIC DNA]</scope>
    <source>
        <strain evidence="9 10">AD002</strain>
    </source>
</reference>
<feature type="transmembrane region" description="Helical" evidence="8">
    <location>
        <begin position="35"/>
        <end position="55"/>
    </location>
</feature>
<protein>
    <recommendedName>
        <fullName evidence="11">Mannose-P-dolichol utilization defect 1 protein homolog</fullName>
    </recommendedName>
</protein>
<dbReference type="SMART" id="SM00679">
    <property type="entry name" value="CTNS"/>
    <property type="match status" value="2"/>
</dbReference>
<keyword evidence="6 8" id="KW-0472">Membrane</keyword>
<evidence type="ECO:0000256" key="2">
    <source>
        <dbReference type="ARBA" id="ARBA00022448"/>
    </source>
</evidence>
<dbReference type="GO" id="GO:0016020">
    <property type="term" value="C:membrane"/>
    <property type="evidence" value="ECO:0007669"/>
    <property type="project" value="UniProtKB-SubCell"/>
</dbReference>
<keyword evidence="10" id="KW-1185">Reference proteome</keyword>
<accession>A0A433QQB5</accession>
<evidence type="ECO:0000313" key="10">
    <source>
        <dbReference type="Proteomes" id="UP000274822"/>
    </source>
</evidence>
<sequence>MVSYLQNQTSAFLQSQLGYCYPILSSTASDPHCNVLFVSKLLGNIVLLTGTILKIPQISTYLSSRSVAGLSLPALLLEIHGFVIGAVYNVRVKNPFSTYGEGVSLLLQDVIILGLYGLYAKQMGLVSGSLFGFMSLGIGLYNQASTSTLQALMGICIPVFALSGITQLLLNYRQKHLGNASSVTAIFGWLMGSCRVFTTFVEVEDRVLLFGSILGVCISTVGGGEKKGEGGAQECGQEGGVKVVWRGRKLHECFAFFNALVLSNPKFSYYLQPHHPTPPRTIQKFFLQLLISWFPSFNNTNSFTTPYKSLEQLSGNTKSSSALSRSLYSLRDTISLTGMVTTPKTLSGSNAAASITTAVGVSKVSSVQPSEVGLEEVGCGSVAKEEEEDSGSVWAAAQSKARTARMQKTLCTAHRIEFFALNVISPGSRPVLAQLCTATIFLK</sequence>
<evidence type="ECO:0000256" key="7">
    <source>
        <dbReference type="ARBA" id="ARBA00038475"/>
    </source>
</evidence>
<dbReference type="PANTHER" id="PTHR12226">
    <property type="entry name" value="MANNOSE-P-DOLICHOL UTILIZATION DEFECT 1 LEC35 -RELATED"/>
    <property type="match status" value="1"/>
</dbReference>
<dbReference type="PANTHER" id="PTHR12226:SF2">
    <property type="entry name" value="MANNOSE-P-DOLICHOL UTILIZATION DEFECT 1 PROTEIN"/>
    <property type="match status" value="1"/>
</dbReference>
<evidence type="ECO:0000256" key="8">
    <source>
        <dbReference type="SAM" id="Phobius"/>
    </source>
</evidence>
<dbReference type="InterPro" id="IPR016817">
    <property type="entry name" value="MannP-dilichol_defect-1"/>
</dbReference>
<comment type="similarity">
    <text evidence="7">Belongs to the MPDU1 (TC 2.A.43.3) family.</text>
</comment>
<dbReference type="Gene3D" id="1.20.1280.290">
    <property type="match status" value="2"/>
</dbReference>
<comment type="subcellular location">
    <subcellularLocation>
        <location evidence="1">Membrane</location>
        <topology evidence="1">Multi-pass membrane protein</topology>
    </subcellularLocation>
</comment>
<evidence type="ECO:0000256" key="3">
    <source>
        <dbReference type="ARBA" id="ARBA00022692"/>
    </source>
</evidence>
<feature type="non-terminal residue" evidence="9">
    <location>
        <position position="443"/>
    </location>
</feature>
<evidence type="ECO:0008006" key="11">
    <source>
        <dbReference type="Google" id="ProtNLM"/>
    </source>
</evidence>
<organism evidence="9 10">
    <name type="scientific">Jimgerdemannia flammicorona</name>
    <dbReference type="NCBI Taxonomy" id="994334"/>
    <lineage>
        <taxon>Eukaryota</taxon>
        <taxon>Fungi</taxon>
        <taxon>Fungi incertae sedis</taxon>
        <taxon>Mucoromycota</taxon>
        <taxon>Mucoromycotina</taxon>
        <taxon>Endogonomycetes</taxon>
        <taxon>Endogonales</taxon>
        <taxon>Endogonaceae</taxon>
        <taxon>Jimgerdemannia</taxon>
    </lineage>
</organism>
<evidence type="ECO:0000256" key="1">
    <source>
        <dbReference type="ARBA" id="ARBA00004141"/>
    </source>
</evidence>
<dbReference type="EMBL" id="RBNJ01002432">
    <property type="protein sequence ID" value="RUS31982.1"/>
    <property type="molecule type" value="Genomic_DNA"/>
</dbReference>
<comment type="caution">
    <text evidence="9">The sequence shown here is derived from an EMBL/GenBank/DDBJ whole genome shotgun (WGS) entry which is preliminary data.</text>
</comment>
<keyword evidence="4" id="KW-0677">Repeat</keyword>
<gene>
    <name evidence="9" type="ORF">BC938DRAFT_476599</name>
</gene>